<feature type="signal peptide" evidence="3">
    <location>
        <begin position="1"/>
        <end position="20"/>
    </location>
</feature>
<dbReference type="SUPFAM" id="SSF49265">
    <property type="entry name" value="Fibronectin type III"/>
    <property type="match status" value="2"/>
</dbReference>
<reference evidence="5" key="1">
    <citation type="submission" date="2025-08" db="UniProtKB">
        <authorList>
            <consortium name="Ensembl"/>
        </authorList>
    </citation>
    <scope>IDENTIFICATION</scope>
</reference>
<evidence type="ECO:0000256" key="2">
    <source>
        <dbReference type="SAM" id="Phobius"/>
    </source>
</evidence>
<evidence type="ECO:0000256" key="3">
    <source>
        <dbReference type="SAM" id="SignalP"/>
    </source>
</evidence>
<accession>A0A8B9PUA4</accession>
<dbReference type="GO" id="GO:0004896">
    <property type="term" value="F:cytokine receptor activity"/>
    <property type="evidence" value="ECO:0007669"/>
    <property type="project" value="TreeGrafter"/>
</dbReference>
<dbReference type="InterPro" id="IPR003961">
    <property type="entry name" value="FN3_dom"/>
</dbReference>
<evidence type="ECO:0000259" key="4">
    <source>
        <dbReference type="PROSITE" id="PS50853"/>
    </source>
</evidence>
<feature type="compositionally biased region" description="Acidic residues" evidence="1">
    <location>
        <begin position="325"/>
        <end position="335"/>
    </location>
</feature>
<dbReference type="Proteomes" id="UP000694424">
    <property type="component" value="Unplaced"/>
</dbReference>
<name>A0A8B9PUA4_APTOW</name>
<sequence>MSAWQIGVLTALCFLRHIRGHIHLPPPQNVTLLSKDFDMILTWMPGEGSPPDVTYTVRYESQERMDKWIKVRHCKNIPRTSCNLTCVLPNFFLKFRARVKAISGGLQSRWVESEFKEYHLDVELAPPALDVSVKENLILVNANFPLATCVESFPWMYDLDLWEAGSEDKKRYESIFRKNTMNIDTTALSGNYCLSARSSFQSIDFKHSKFSQPVCVLLNHKAAGWKFPLSAMTPAFVLPFLLTGVLIICLLKQDVRRTKMPRSLDFSHLKAAGTAFHCELSEKEFFRDYLICTEKPVSQGKKTRTIARNNLPWMVSFLSSSSSSSEEEEEEEEDSSTFIPYTEMPQFPRRGLNYQPSRTAQGETSSDSGSGGLCVDDGSMLDLTTLGFSLFPKRKNEVYTSGSQGNEKASLSCSSSLGSVSLADVRYPGPRGHGQHDTDRDECMETTPVQTLMEELSVKPLVAEQFLHRKDHHFTKYYQKQIVDQDFLITKDSQLIEDPNGEQLICFQTLQVAEDEGIASECDSDNFTEGTPPASTVLSDAFENSNMEETYGQKFKFKGYQHTHYMARS</sequence>
<evidence type="ECO:0000313" key="5">
    <source>
        <dbReference type="Ensembl" id="ENSAOWP00000015880.1"/>
    </source>
</evidence>
<feature type="chain" id="PRO_5034596539" description="Fibronectin type-III domain-containing protein" evidence="3">
    <location>
        <begin position="21"/>
        <end position="569"/>
    </location>
</feature>
<evidence type="ECO:0000256" key="1">
    <source>
        <dbReference type="SAM" id="MobiDB-lite"/>
    </source>
</evidence>
<keyword evidence="2" id="KW-0812">Transmembrane</keyword>
<dbReference type="InterPro" id="IPR050650">
    <property type="entry name" value="Type-II_Cytokine-TF_Rcpt"/>
</dbReference>
<feature type="region of interest" description="Disordered" evidence="1">
    <location>
        <begin position="320"/>
        <end position="373"/>
    </location>
</feature>
<dbReference type="InterPro" id="IPR013783">
    <property type="entry name" value="Ig-like_fold"/>
</dbReference>
<evidence type="ECO:0000313" key="6">
    <source>
        <dbReference type="Proteomes" id="UP000694424"/>
    </source>
</evidence>
<dbReference type="InterPro" id="IPR036116">
    <property type="entry name" value="FN3_sf"/>
</dbReference>
<feature type="compositionally biased region" description="Polar residues" evidence="1">
    <location>
        <begin position="354"/>
        <end position="368"/>
    </location>
</feature>
<keyword evidence="2" id="KW-1133">Transmembrane helix</keyword>
<dbReference type="Gene3D" id="2.60.40.10">
    <property type="entry name" value="Immunoglobulins"/>
    <property type="match status" value="2"/>
</dbReference>
<dbReference type="PANTHER" id="PTHR20859:SF55">
    <property type="entry name" value="INTERFERON LAMBDA RECEPTOR 1"/>
    <property type="match status" value="1"/>
</dbReference>
<dbReference type="GO" id="GO:0005886">
    <property type="term" value="C:plasma membrane"/>
    <property type="evidence" value="ECO:0007669"/>
    <property type="project" value="TreeGrafter"/>
</dbReference>
<feature type="transmembrane region" description="Helical" evidence="2">
    <location>
        <begin position="231"/>
        <end position="251"/>
    </location>
</feature>
<keyword evidence="6" id="KW-1185">Reference proteome</keyword>
<dbReference type="PROSITE" id="PS50853">
    <property type="entry name" value="FN3"/>
    <property type="match status" value="1"/>
</dbReference>
<protein>
    <recommendedName>
        <fullName evidence="4">Fibronectin type-III domain-containing protein</fullName>
    </recommendedName>
</protein>
<organism evidence="5 6">
    <name type="scientific">Apteryx owenii</name>
    <name type="common">Little spotted kiwi</name>
    <dbReference type="NCBI Taxonomy" id="8824"/>
    <lineage>
        <taxon>Eukaryota</taxon>
        <taxon>Metazoa</taxon>
        <taxon>Chordata</taxon>
        <taxon>Craniata</taxon>
        <taxon>Vertebrata</taxon>
        <taxon>Euteleostomi</taxon>
        <taxon>Archelosauria</taxon>
        <taxon>Archosauria</taxon>
        <taxon>Dinosauria</taxon>
        <taxon>Saurischia</taxon>
        <taxon>Theropoda</taxon>
        <taxon>Coelurosauria</taxon>
        <taxon>Aves</taxon>
        <taxon>Palaeognathae</taxon>
        <taxon>Apterygiformes</taxon>
        <taxon>Apterygidae</taxon>
        <taxon>Apteryx</taxon>
    </lineage>
</organism>
<dbReference type="Pfam" id="PF01108">
    <property type="entry name" value="Tissue_fac"/>
    <property type="match status" value="1"/>
</dbReference>
<keyword evidence="3" id="KW-0732">Signal</keyword>
<dbReference type="PANTHER" id="PTHR20859">
    <property type="entry name" value="INTERFERON/INTERLEUKIN RECEPTOR"/>
    <property type="match status" value="1"/>
</dbReference>
<proteinExistence type="predicted"/>
<feature type="domain" description="Fibronectin type-III" evidence="4">
    <location>
        <begin position="26"/>
        <end position="121"/>
    </location>
</feature>
<dbReference type="AlphaFoldDB" id="A0A8B9PUA4"/>
<reference evidence="5" key="2">
    <citation type="submission" date="2025-09" db="UniProtKB">
        <authorList>
            <consortium name="Ensembl"/>
        </authorList>
    </citation>
    <scope>IDENTIFICATION</scope>
</reference>
<keyword evidence="2" id="KW-0472">Membrane</keyword>
<dbReference type="Ensembl" id="ENSAOWT00000018035.1">
    <property type="protein sequence ID" value="ENSAOWP00000015880.1"/>
    <property type="gene ID" value="ENSAOWG00000010820.1"/>
</dbReference>